<dbReference type="Pfam" id="PF04389">
    <property type="entry name" value="Peptidase_M28"/>
    <property type="match status" value="1"/>
</dbReference>
<feature type="chain" id="PRO_5039216080" evidence="1">
    <location>
        <begin position="22"/>
        <end position="294"/>
    </location>
</feature>
<protein>
    <submittedName>
        <fullName evidence="3">Aminopeptidase</fullName>
    </submittedName>
</protein>
<dbReference type="GO" id="GO:0006508">
    <property type="term" value="P:proteolysis"/>
    <property type="evidence" value="ECO:0007669"/>
    <property type="project" value="InterPro"/>
</dbReference>
<evidence type="ECO:0000259" key="2">
    <source>
        <dbReference type="Pfam" id="PF04389"/>
    </source>
</evidence>
<dbReference type="InterPro" id="IPR045175">
    <property type="entry name" value="M28_fam"/>
</dbReference>
<reference evidence="3" key="2">
    <citation type="submission" date="2020-09" db="EMBL/GenBank/DDBJ databases">
        <authorList>
            <person name="Sun Q."/>
            <person name="Ohkuma M."/>
        </authorList>
    </citation>
    <scope>NUCLEOTIDE SEQUENCE</scope>
    <source>
        <strain evidence="3">JCM 3090</strain>
    </source>
</reference>
<dbReference type="SUPFAM" id="SSF53187">
    <property type="entry name" value="Zn-dependent exopeptidases"/>
    <property type="match status" value="1"/>
</dbReference>
<keyword evidence="3" id="KW-0031">Aminopeptidase</keyword>
<reference evidence="3" key="1">
    <citation type="journal article" date="2014" name="Int. J. Syst. Evol. Microbiol.">
        <title>Complete genome sequence of Corynebacterium casei LMG S-19264T (=DSM 44701T), isolated from a smear-ripened cheese.</title>
        <authorList>
            <consortium name="US DOE Joint Genome Institute (JGI-PGF)"/>
            <person name="Walter F."/>
            <person name="Albersmeier A."/>
            <person name="Kalinowski J."/>
            <person name="Ruckert C."/>
        </authorList>
    </citation>
    <scope>NUCLEOTIDE SEQUENCE</scope>
    <source>
        <strain evidence="3">JCM 3090</strain>
    </source>
</reference>
<dbReference type="Gene3D" id="3.40.630.10">
    <property type="entry name" value="Zn peptidases"/>
    <property type="match status" value="1"/>
</dbReference>
<accession>A0A8J3FB85</accession>
<keyword evidence="1" id="KW-0732">Signal</keyword>
<dbReference type="GO" id="GO:0008235">
    <property type="term" value="F:metalloexopeptidase activity"/>
    <property type="evidence" value="ECO:0007669"/>
    <property type="project" value="InterPro"/>
</dbReference>
<gene>
    <name evidence="3" type="ORF">GCM10010123_33030</name>
</gene>
<dbReference type="GO" id="GO:0004177">
    <property type="term" value="F:aminopeptidase activity"/>
    <property type="evidence" value="ECO:0007669"/>
    <property type="project" value="UniProtKB-KW"/>
</dbReference>
<evidence type="ECO:0000313" key="3">
    <source>
        <dbReference type="EMBL" id="GGK00516.1"/>
    </source>
</evidence>
<proteinExistence type="predicted"/>
<evidence type="ECO:0000256" key="1">
    <source>
        <dbReference type="SAM" id="SignalP"/>
    </source>
</evidence>
<dbReference type="PANTHER" id="PTHR12147">
    <property type="entry name" value="METALLOPEPTIDASE M28 FAMILY MEMBER"/>
    <property type="match status" value="1"/>
</dbReference>
<comment type="caution">
    <text evidence="3">The sequence shown here is derived from an EMBL/GenBank/DDBJ whole genome shotgun (WGS) entry which is preliminary data.</text>
</comment>
<dbReference type="AlphaFoldDB" id="A0A8J3FB85"/>
<organism evidence="3 4">
    <name type="scientific">Pilimelia anulata</name>
    <dbReference type="NCBI Taxonomy" id="53371"/>
    <lineage>
        <taxon>Bacteria</taxon>
        <taxon>Bacillati</taxon>
        <taxon>Actinomycetota</taxon>
        <taxon>Actinomycetes</taxon>
        <taxon>Micromonosporales</taxon>
        <taxon>Micromonosporaceae</taxon>
        <taxon>Pilimelia</taxon>
    </lineage>
</organism>
<dbReference type="EMBL" id="BMQB01000007">
    <property type="protein sequence ID" value="GGK00516.1"/>
    <property type="molecule type" value="Genomic_DNA"/>
</dbReference>
<evidence type="ECO:0000313" key="4">
    <source>
        <dbReference type="Proteomes" id="UP000649739"/>
    </source>
</evidence>
<dbReference type="RefSeq" id="WP_189171064.1">
    <property type="nucleotide sequence ID" value="NZ_BMQB01000007.1"/>
</dbReference>
<name>A0A8J3FB85_9ACTN</name>
<feature type="domain" description="Peptidase M28" evidence="2">
    <location>
        <begin position="99"/>
        <end position="283"/>
    </location>
</feature>
<sequence length="294" mass="31077">MRLRALLAAGTAATLVLFAPAAPAPANPAVPADPPAIPGEALMAHLQTFQKIADGNGGNRAHGRPGFKASLDHVKAALDAAGYTTSVQNFTHGGATGWNLIAEWPQGDADQVVMVGAHLDGVTAGPGVNDNGSGSAAVLENALLVAKSNLRPEKRLRFAWWGAEENGLIGSAQYLKNLSADEKKKISIYLNFDMVGVKDLKKWRIYKESPDVASVWKEHFAGKQIPTEDYQASSDQLSFKNAKIKVSGFGGKTDDGCYHKACDTITNVSVETMTVSANAIAAVSWKLAGAKRLP</sequence>
<keyword evidence="3" id="KW-0378">Hydrolase</keyword>
<feature type="signal peptide" evidence="1">
    <location>
        <begin position="1"/>
        <end position="21"/>
    </location>
</feature>
<keyword evidence="3" id="KW-0645">Protease</keyword>
<dbReference type="PANTHER" id="PTHR12147:SF26">
    <property type="entry name" value="PEPTIDASE M28 DOMAIN-CONTAINING PROTEIN"/>
    <property type="match status" value="1"/>
</dbReference>
<dbReference type="Proteomes" id="UP000649739">
    <property type="component" value="Unassembled WGS sequence"/>
</dbReference>
<dbReference type="InterPro" id="IPR007484">
    <property type="entry name" value="Peptidase_M28"/>
</dbReference>
<keyword evidence="4" id="KW-1185">Reference proteome</keyword>